<evidence type="ECO:0000313" key="3">
    <source>
        <dbReference type="Proteomes" id="UP001589867"/>
    </source>
</evidence>
<organism evidence="2 3">
    <name type="scientific">Phytohabitans kaempferiae</name>
    <dbReference type="NCBI Taxonomy" id="1620943"/>
    <lineage>
        <taxon>Bacteria</taxon>
        <taxon>Bacillati</taxon>
        <taxon>Actinomycetota</taxon>
        <taxon>Actinomycetes</taxon>
        <taxon>Micromonosporales</taxon>
        <taxon>Micromonosporaceae</taxon>
    </lineage>
</organism>
<accession>A0ABV6M9N1</accession>
<dbReference type="RefSeq" id="WP_377255829.1">
    <property type="nucleotide sequence ID" value="NZ_JBHLUH010000060.1"/>
</dbReference>
<evidence type="ECO:0000256" key="1">
    <source>
        <dbReference type="ARBA" id="ARBA00007047"/>
    </source>
</evidence>
<dbReference type="PANTHER" id="PTHR43293:SF3">
    <property type="entry name" value="CHOLESTEROL RING-CLEAVING HYDROLASE IPDB SUBUNIT"/>
    <property type="match status" value="1"/>
</dbReference>
<protein>
    <submittedName>
        <fullName evidence="2">Uncharacterized protein</fullName>
    </submittedName>
</protein>
<dbReference type="PANTHER" id="PTHR43293">
    <property type="entry name" value="ACETATE COA-TRANSFERASE YDIF"/>
    <property type="match status" value="1"/>
</dbReference>
<comment type="similarity">
    <text evidence="1">Belongs to the 3-oxoacid CoA-transferase subunit B family.</text>
</comment>
<gene>
    <name evidence="2" type="ORF">ACFFIA_27660</name>
</gene>
<proteinExistence type="inferred from homology"/>
<keyword evidence="3" id="KW-1185">Reference proteome</keyword>
<sequence length="272" mass="29478">MSDDQDPTLYELLAVAVARTMRNDDVGFTGLTTGDAAAMFGTMIPLAAMQLARETHAPDLTVLLGGWCVNPSLHMLATLPNAEFDPVLLQLECDARDMSYPPLYTFRRGDVTVGFSSGAQVDRAGNLNTTTVSASRGKLRLVGPILIPEHLGLFGREIIMMPRNDRLRFVESVHHRTGVGFPDGRSGRAALGLRGGGPELVVTPLGIFGFDDEGLAELIATVPGVRPEDVVDATGFDFRYAPIKALQAPPTRDELRILRESVDPFGHLRRSI</sequence>
<dbReference type="EMBL" id="JBHLUH010000060">
    <property type="protein sequence ID" value="MFC0531426.1"/>
    <property type="molecule type" value="Genomic_DNA"/>
</dbReference>
<reference evidence="2 3" key="1">
    <citation type="submission" date="2024-09" db="EMBL/GenBank/DDBJ databases">
        <authorList>
            <person name="Sun Q."/>
            <person name="Mori K."/>
        </authorList>
    </citation>
    <scope>NUCLEOTIDE SEQUENCE [LARGE SCALE GENOMIC DNA]</scope>
    <source>
        <strain evidence="2 3">TBRC 3947</strain>
    </source>
</reference>
<name>A0ABV6M9N1_9ACTN</name>
<evidence type="ECO:0000313" key="2">
    <source>
        <dbReference type="EMBL" id="MFC0531426.1"/>
    </source>
</evidence>
<dbReference type="Gene3D" id="3.40.1080.10">
    <property type="entry name" value="Glutaconate Coenzyme A-transferase"/>
    <property type="match status" value="1"/>
</dbReference>
<dbReference type="SUPFAM" id="SSF100950">
    <property type="entry name" value="NagB/RpiA/CoA transferase-like"/>
    <property type="match status" value="1"/>
</dbReference>
<dbReference type="Proteomes" id="UP001589867">
    <property type="component" value="Unassembled WGS sequence"/>
</dbReference>
<dbReference type="InterPro" id="IPR037171">
    <property type="entry name" value="NagB/RpiA_transferase-like"/>
</dbReference>
<comment type="caution">
    <text evidence="2">The sequence shown here is derived from an EMBL/GenBank/DDBJ whole genome shotgun (WGS) entry which is preliminary data.</text>
</comment>